<feature type="transmembrane region" description="Helical" evidence="7">
    <location>
        <begin position="573"/>
        <end position="593"/>
    </location>
</feature>
<feature type="domain" description="Major facilitator superfamily associated" evidence="8">
    <location>
        <begin position="18"/>
        <end position="577"/>
    </location>
</feature>
<keyword evidence="10" id="KW-1185">Reference proteome</keyword>
<evidence type="ECO:0000313" key="10">
    <source>
        <dbReference type="Proteomes" id="UP000242188"/>
    </source>
</evidence>
<keyword evidence="3 7" id="KW-0812">Transmembrane</keyword>
<protein>
    <submittedName>
        <fullName evidence="9">Major facilitator superfamily domain-containing protein 6-like protein B</fullName>
    </submittedName>
</protein>
<evidence type="ECO:0000256" key="2">
    <source>
        <dbReference type="ARBA" id="ARBA00005241"/>
    </source>
</evidence>
<evidence type="ECO:0000256" key="7">
    <source>
        <dbReference type="SAM" id="Phobius"/>
    </source>
</evidence>
<dbReference type="GO" id="GO:0016020">
    <property type="term" value="C:membrane"/>
    <property type="evidence" value="ECO:0007669"/>
    <property type="project" value="UniProtKB-SubCell"/>
</dbReference>
<comment type="subcellular location">
    <subcellularLocation>
        <location evidence="1">Membrane</location>
        <topology evidence="1">Multi-pass membrane protein</topology>
    </subcellularLocation>
</comment>
<dbReference type="Pfam" id="PF12832">
    <property type="entry name" value="MFS_1_like"/>
    <property type="match status" value="1"/>
</dbReference>
<dbReference type="AlphaFoldDB" id="A0A210QG62"/>
<dbReference type="STRING" id="6573.A0A210QG62"/>
<comment type="caution">
    <text evidence="9">The sequence shown here is derived from an EMBL/GenBank/DDBJ whole genome shotgun (WGS) entry which is preliminary data.</text>
</comment>
<organism evidence="9 10">
    <name type="scientific">Mizuhopecten yessoensis</name>
    <name type="common">Japanese scallop</name>
    <name type="synonym">Patinopecten yessoensis</name>
    <dbReference type="NCBI Taxonomy" id="6573"/>
    <lineage>
        <taxon>Eukaryota</taxon>
        <taxon>Metazoa</taxon>
        <taxon>Spiralia</taxon>
        <taxon>Lophotrochozoa</taxon>
        <taxon>Mollusca</taxon>
        <taxon>Bivalvia</taxon>
        <taxon>Autobranchia</taxon>
        <taxon>Pteriomorphia</taxon>
        <taxon>Pectinida</taxon>
        <taxon>Pectinoidea</taxon>
        <taxon>Pectinidae</taxon>
        <taxon>Mizuhopecten</taxon>
    </lineage>
</organism>
<evidence type="ECO:0000256" key="4">
    <source>
        <dbReference type="ARBA" id="ARBA00022989"/>
    </source>
</evidence>
<evidence type="ECO:0000259" key="8">
    <source>
        <dbReference type="Pfam" id="PF12832"/>
    </source>
</evidence>
<proteinExistence type="inferred from homology"/>
<feature type="transmembrane region" description="Helical" evidence="7">
    <location>
        <begin position="40"/>
        <end position="66"/>
    </location>
</feature>
<dbReference type="PANTHER" id="PTHR16172:SF41">
    <property type="entry name" value="MAJOR FACILITATOR SUPERFAMILY DOMAIN-CONTAINING PROTEIN 6-LIKE"/>
    <property type="match status" value="1"/>
</dbReference>
<dbReference type="InterPro" id="IPR051717">
    <property type="entry name" value="MFS_MFSD6"/>
</dbReference>
<evidence type="ECO:0000256" key="5">
    <source>
        <dbReference type="ARBA" id="ARBA00023136"/>
    </source>
</evidence>
<accession>A0A210QG62</accession>
<dbReference type="Gene3D" id="1.20.1250.20">
    <property type="entry name" value="MFS general substrate transporter like domains"/>
    <property type="match status" value="2"/>
</dbReference>
<feature type="transmembrane region" description="Helical" evidence="7">
    <location>
        <begin position="12"/>
        <end position="34"/>
    </location>
</feature>
<keyword evidence="5 7" id="KW-0472">Membrane</keyword>
<dbReference type="EMBL" id="NEDP02003849">
    <property type="protein sequence ID" value="OWF47611.1"/>
    <property type="molecule type" value="Genomic_DNA"/>
</dbReference>
<feature type="transmembrane region" description="Helical" evidence="7">
    <location>
        <begin position="78"/>
        <end position="97"/>
    </location>
</feature>
<dbReference type="OrthoDB" id="515887at2759"/>
<reference evidence="9 10" key="1">
    <citation type="journal article" date="2017" name="Nat. Ecol. Evol.">
        <title>Scallop genome provides insights into evolution of bilaterian karyotype and development.</title>
        <authorList>
            <person name="Wang S."/>
            <person name="Zhang J."/>
            <person name="Jiao W."/>
            <person name="Li J."/>
            <person name="Xun X."/>
            <person name="Sun Y."/>
            <person name="Guo X."/>
            <person name="Huan P."/>
            <person name="Dong B."/>
            <person name="Zhang L."/>
            <person name="Hu X."/>
            <person name="Sun X."/>
            <person name="Wang J."/>
            <person name="Zhao C."/>
            <person name="Wang Y."/>
            <person name="Wang D."/>
            <person name="Huang X."/>
            <person name="Wang R."/>
            <person name="Lv J."/>
            <person name="Li Y."/>
            <person name="Zhang Z."/>
            <person name="Liu B."/>
            <person name="Lu W."/>
            <person name="Hui Y."/>
            <person name="Liang J."/>
            <person name="Zhou Z."/>
            <person name="Hou R."/>
            <person name="Li X."/>
            <person name="Liu Y."/>
            <person name="Li H."/>
            <person name="Ning X."/>
            <person name="Lin Y."/>
            <person name="Zhao L."/>
            <person name="Xing Q."/>
            <person name="Dou J."/>
            <person name="Li Y."/>
            <person name="Mao J."/>
            <person name="Guo H."/>
            <person name="Dou H."/>
            <person name="Li T."/>
            <person name="Mu C."/>
            <person name="Jiang W."/>
            <person name="Fu Q."/>
            <person name="Fu X."/>
            <person name="Miao Y."/>
            <person name="Liu J."/>
            <person name="Yu Q."/>
            <person name="Li R."/>
            <person name="Liao H."/>
            <person name="Li X."/>
            <person name="Kong Y."/>
            <person name="Jiang Z."/>
            <person name="Chourrout D."/>
            <person name="Li R."/>
            <person name="Bao Z."/>
        </authorList>
    </citation>
    <scope>NUCLEOTIDE SEQUENCE [LARGE SCALE GENOMIC DNA]</scope>
    <source>
        <strain evidence="9 10">PY_sf001</strain>
    </source>
</reference>
<evidence type="ECO:0000256" key="3">
    <source>
        <dbReference type="ARBA" id="ARBA00022692"/>
    </source>
</evidence>
<dbReference type="InterPro" id="IPR036259">
    <property type="entry name" value="MFS_trans_sf"/>
</dbReference>
<feature type="compositionally biased region" description="Polar residues" evidence="6">
    <location>
        <begin position="139"/>
        <end position="150"/>
    </location>
</feature>
<dbReference type="InterPro" id="IPR024989">
    <property type="entry name" value="MFS_assoc_dom"/>
</dbReference>
<keyword evidence="4 7" id="KW-1133">Transmembrane helix</keyword>
<feature type="compositionally biased region" description="Polar residues" evidence="6">
    <location>
        <begin position="159"/>
        <end position="177"/>
    </location>
</feature>
<feature type="region of interest" description="Disordered" evidence="6">
    <location>
        <begin position="139"/>
        <end position="177"/>
    </location>
</feature>
<dbReference type="SUPFAM" id="SSF103473">
    <property type="entry name" value="MFS general substrate transporter"/>
    <property type="match status" value="2"/>
</dbReference>
<evidence type="ECO:0000256" key="6">
    <source>
        <dbReference type="SAM" id="MobiDB-lite"/>
    </source>
</evidence>
<feature type="transmembrane region" description="Helical" evidence="7">
    <location>
        <begin position="418"/>
        <end position="441"/>
    </location>
</feature>
<feature type="transmembrane region" description="Helical" evidence="7">
    <location>
        <begin position="296"/>
        <end position="319"/>
    </location>
</feature>
<feature type="transmembrane region" description="Helical" evidence="7">
    <location>
        <begin position="549"/>
        <end position="567"/>
    </location>
</feature>
<sequence>MDPPEPVNLNRAILLCNLYNFFFAASKACLFPFFSLYLRLLGLTATQTGVIISLKTLVAFIFAPLWTKCAVQCRKRRLVFTFSIFMMAVTYLSLTLVPNQNHAALSQCVPAYRQTSQNQSKFQSTAEILTILNHNESRVSPQEVTQTDHNNTSDEHLNNKSSVTPTSIQISSQKPTETLTDDLEDKKIEISKEILMYLGLKQEEVQQMNKQDIYEVFNEMMTTEDMRGLVENKLDAETVKFVWKVIDESRPRGKADKSSDSKVRRKRDINITSLLASLKTGLHDLRQRVKDSSHDYTFVVVTIILLIGELFACPVEKLADDFWFDYLEKIDELEKYGKHRIWCSLAYMSFPLIVTLVVSKTDCLFGMNMPPFMLHFYVFGSLLGLTFLLGFFFPISADAKAKYKSKLRRGLGTTCCKCVGLLYVFTLLLVGMIYAAYYNFLFWMIQDLNGPESVMGLCITISTLVEIPMLFFSKEIIQRLGHGGVASLSLLMLSGRTLYYSFLWTPWAVLPAEMLHALTHTALWYAVFNNPSFNINPMADRSIRSILSSIYFGLGFASGSIASGLIYDSYGSEILYIVCSVAAIIWCPVFFVLQKCCQPPAESEIKYTRLLQSEDLSDDEIPDDWLEKALKDR</sequence>
<name>A0A210QG62_MIZYE</name>
<dbReference type="PANTHER" id="PTHR16172">
    <property type="entry name" value="MAJOR FACILITATOR SUPERFAMILY DOMAIN-CONTAINING PROTEIN 6-LIKE"/>
    <property type="match status" value="1"/>
</dbReference>
<feature type="transmembrane region" description="Helical" evidence="7">
    <location>
        <begin position="340"/>
        <end position="359"/>
    </location>
</feature>
<evidence type="ECO:0000256" key="1">
    <source>
        <dbReference type="ARBA" id="ARBA00004141"/>
    </source>
</evidence>
<comment type="similarity">
    <text evidence="2">Belongs to the major facilitator superfamily. MFSD6 family.</text>
</comment>
<gene>
    <name evidence="9" type="ORF">KP79_PYT05679</name>
</gene>
<feature type="transmembrane region" description="Helical" evidence="7">
    <location>
        <begin position="453"/>
        <end position="472"/>
    </location>
</feature>
<evidence type="ECO:0000313" key="9">
    <source>
        <dbReference type="EMBL" id="OWF47611.1"/>
    </source>
</evidence>
<feature type="transmembrane region" description="Helical" evidence="7">
    <location>
        <begin position="374"/>
        <end position="397"/>
    </location>
</feature>
<dbReference type="Proteomes" id="UP000242188">
    <property type="component" value="Unassembled WGS sequence"/>
</dbReference>